<accession>A0AAD5MHA9</accession>
<dbReference type="Proteomes" id="UP001196413">
    <property type="component" value="Unassembled WGS sequence"/>
</dbReference>
<keyword evidence="2" id="KW-1185">Reference proteome</keyword>
<dbReference type="AlphaFoldDB" id="A0AAD5MHA9"/>
<protein>
    <submittedName>
        <fullName evidence="1">Uncharacterized protein</fullName>
    </submittedName>
</protein>
<comment type="caution">
    <text evidence="1">The sequence shown here is derived from an EMBL/GenBank/DDBJ whole genome shotgun (WGS) entry which is preliminary data.</text>
</comment>
<name>A0AAD5MHA9_PARTN</name>
<gene>
    <name evidence="1" type="ORF">KIN20_016995</name>
</gene>
<proteinExistence type="predicted"/>
<organism evidence="1 2">
    <name type="scientific">Parelaphostrongylus tenuis</name>
    <name type="common">Meningeal worm</name>
    <dbReference type="NCBI Taxonomy" id="148309"/>
    <lineage>
        <taxon>Eukaryota</taxon>
        <taxon>Metazoa</taxon>
        <taxon>Ecdysozoa</taxon>
        <taxon>Nematoda</taxon>
        <taxon>Chromadorea</taxon>
        <taxon>Rhabditida</taxon>
        <taxon>Rhabditina</taxon>
        <taxon>Rhabditomorpha</taxon>
        <taxon>Strongyloidea</taxon>
        <taxon>Metastrongylidae</taxon>
        <taxon>Parelaphostrongylus</taxon>
    </lineage>
</organism>
<sequence length="73" mass="8597">MSHEEFIKKDKLIAFEHYVVSKNLPNIIKGKELSCTKINHGKDDDIRRGHIDYYNPLYIPTIEIFSTQMCQNN</sequence>
<evidence type="ECO:0000313" key="1">
    <source>
        <dbReference type="EMBL" id="KAJ1358545.1"/>
    </source>
</evidence>
<evidence type="ECO:0000313" key="2">
    <source>
        <dbReference type="Proteomes" id="UP001196413"/>
    </source>
</evidence>
<dbReference type="EMBL" id="JAHQIW010003395">
    <property type="protein sequence ID" value="KAJ1358545.1"/>
    <property type="molecule type" value="Genomic_DNA"/>
</dbReference>
<reference evidence="1" key="1">
    <citation type="submission" date="2021-06" db="EMBL/GenBank/DDBJ databases">
        <title>Parelaphostrongylus tenuis whole genome reference sequence.</title>
        <authorList>
            <person name="Garwood T.J."/>
            <person name="Larsen P.A."/>
            <person name="Fountain-Jones N.M."/>
            <person name="Garbe J.R."/>
            <person name="Macchietto M.G."/>
            <person name="Kania S.A."/>
            <person name="Gerhold R.W."/>
            <person name="Richards J.E."/>
            <person name="Wolf T.M."/>
        </authorList>
    </citation>
    <scope>NUCLEOTIDE SEQUENCE</scope>
    <source>
        <strain evidence="1">MNPRO001-30</strain>
        <tissue evidence="1">Meninges</tissue>
    </source>
</reference>